<evidence type="ECO:0000256" key="8">
    <source>
        <dbReference type="SAM" id="Phobius"/>
    </source>
</evidence>
<evidence type="ECO:0000313" key="10">
    <source>
        <dbReference type="Proteomes" id="UP000663452"/>
    </source>
</evidence>
<feature type="transmembrane region" description="Helical" evidence="8">
    <location>
        <begin position="6"/>
        <end position="24"/>
    </location>
</feature>
<keyword evidence="4 7" id="KW-0812">Transmembrane</keyword>
<comment type="subcellular location">
    <subcellularLocation>
        <location evidence="1 7">Cell membrane</location>
        <topology evidence="1 7">Multi-pass membrane protein</topology>
    </subcellularLocation>
</comment>
<dbReference type="Pfam" id="PF00893">
    <property type="entry name" value="Multi_Drug_Res"/>
    <property type="match status" value="1"/>
</dbReference>
<evidence type="ECO:0000256" key="5">
    <source>
        <dbReference type="ARBA" id="ARBA00022989"/>
    </source>
</evidence>
<dbReference type="Proteomes" id="UP000663452">
    <property type="component" value="Chromosome"/>
</dbReference>
<evidence type="ECO:0000256" key="3">
    <source>
        <dbReference type="ARBA" id="ARBA00022475"/>
    </source>
</evidence>
<keyword evidence="5 8" id="KW-1133">Transmembrane helix</keyword>
<feature type="transmembrane region" description="Helical" evidence="8">
    <location>
        <begin position="89"/>
        <end position="106"/>
    </location>
</feature>
<name>A0ABX7LIA1_9BACL</name>
<keyword evidence="3" id="KW-1003">Cell membrane</keyword>
<keyword evidence="6 8" id="KW-0472">Membrane</keyword>
<keyword evidence="10" id="KW-1185">Reference proteome</keyword>
<dbReference type="Gene3D" id="1.10.3730.20">
    <property type="match status" value="1"/>
</dbReference>
<dbReference type="InterPro" id="IPR037185">
    <property type="entry name" value="EmrE-like"/>
</dbReference>
<evidence type="ECO:0000256" key="4">
    <source>
        <dbReference type="ARBA" id="ARBA00022692"/>
    </source>
</evidence>
<proteinExistence type="inferred from homology"/>
<dbReference type="EMBL" id="CP070969">
    <property type="protein sequence ID" value="QSF47817.1"/>
    <property type="molecule type" value="Genomic_DNA"/>
</dbReference>
<dbReference type="SUPFAM" id="SSF103481">
    <property type="entry name" value="Multidrug resistance efflux transporter EmrE"/>
    <property type="match status" value="1"/>
</dbReference>
<reference evidence="9 10" key="1">
    <citation type="submission" date="2021-02" db="EMBL/GenBank/DDBJ databases">
        <title>Paenibacillus tianjinensis sp. nov.</title>
        <authorList>
            <person name="Liu H."/>
        </authorList>
    </citation>
    <scope>NUCLEOTIDE SEQUENCE [LARGE SCALE GENOMIC DNA]</scope>
    <source>
        <strain evidence="9 10">TB2019</strain>
    </source>
</reference>
<gene>
    <name evidence="9" type="ORF">JRJ22_16250</name>
</gene>
<evidence type="ECO:0000256" key="6">
    <source>
        <dbReference type="ARBA" id="ARBA00023136"/>
    </source>
</evidence>
<accession>A0ABX7LIA1</accession>
<comment type="similarity">
    <text evidence="7">Belongs to the drug/metabolite transporter (DMT) superfamily. Small multidrug resistance (SMR) (TC 2.A.7.1) family.</text>
</comment>
<dbReference type="PANTHER" id="PTHR30561">
    <property type="entry name" value="SMR FAMILY PROTON-DEPENDENT DRUG EFFLUX TRANSPORTER SUGE"/>
    <property type="match status" value="1"/>
</dbReference>
<dbReference type="InterPro" id="IPR045324">
    <property type="entry name" value="Small_multidrug_res"/>
</dbReference>
<evidence type="ECO:0000256" key="2">
    <source>
        <dbReference type="ARBA" id="ARBA00022448"/>
    </source>
</evidence>
<feature type="transmembrane region" description="Helical" evidence="8">
    <location>
        <begin position="61"/>
        <end position="80"/>
    </location>
</feature>
<organism evidence="9 10">
    <name type="scientific">Paenibacillus tianjinensis</name>
    <dbReference type="NCBI Taxonomy" id="2810347"/>
    <lineage>
        <taxon>Bacteria</taxon>
        <taxon>Bacillati</taxon>
        <taxon>Bacillota</taxon>
        <taxon>Bacilli</taxon>
        <taxon>Bacillales</taxon>
        <taxon>Paenibacillaceae</taxon>
        <taxon>Paenibacillus</taxon>
    </lineage>
</organism>
<dbReference type="PANTHER" id="PTHR30561:SF1">
    <property type="entry name" value="MULTIDRUG TRANSPORTER EMRE"/>
    <property type="match status" value="1"/>
</dbReference>
<protein>
    <submittedName>
        <fullName evidence="9">Multidrug efflux SMR transporter</fullName>
    </submittedName>
</protein>
<dbReference type="InterPro" id="IPR000390">
    <property type="entry name" value="Small_drug/metabolite_transptr"/>
</dbReference>
<feature type="transmembrane region" description="Helical" evidence="8">
    <location>
        <begin position="31"/>
        <end position="55"/>
    </location>
</feature>
<sequence>MVNPFVWLAIAIVSEVCGSSLLKLSNGFKRLFPSLGVLAGLGSAFYFLSLALQSISLGTAYAIWSGVGTALTAMVGVFVYKERMNIKKILGLLLIIGGVITLKLASGGTH</sequence>
<keyword evidence="2" id="KW-0813">Transport</keyword>
<evidence type="ECO:0000256" key="7">
    <source>
        <dbReference type="RuleBase" id="RU003942"/>
    </source>
</evidence>
<evidence type="ECO:0000256" key="1">
    <source>
        <dbReference type="ARBA" id="ARBA00004651"/>
    </source>
</evidence>
<evidence type="ECO:0000313" key="9">
    <source>
        <dbReference type="EMBL" id="QSF47817.1"/>
    </source>
</evidence>